<dbReference type="PANTHER" id="PTHR43792:SF9">
    <property type="entry name" value="RIBOSOMAL-PROTEIN-ALANINE ACETYLTRANSFERASE"/>
    <property type="match status" value="1"/>
</dbReference>
<protein>
    <submittedName>
        <fullName evidence="2">GNAT family N-acetyltransferase</fullName>
        <ecNumber evidence="2">2.3.-.-</ecNumber>
    </submittedName>
</protein>
<dbReference type="SUPFAM" id="SSF55729">
    <property type="entry name" value="Acyl-CoA N-acyltransferases (Nat)"/>
    <property type="match status" value="1"/>
</dbReference>
<comment type="caution">
    <text evidence="2">The sequence shown here is derived from an EMBL/GenBank/DDBJ whole genome shotgun (WGS) entry which is preliminary data.</text>
</comment>
<reference evidence="3" key="1">
    <citation type="journal article" date="2019" name="Int. J. Syst. Evol. Microbiol.">
        <title>The Global Catalogue of Microorganisms (GCM) 10K type strain sequencing project: providing services to taxonomists for standard genome sequencing and annotation.</title>
        <authorList>
            <consortium name="The Broad Institute Genomics Platform"/>
            <consortium name="The Broad Institute Genome Sequencing Center for Infectious Disease"/>
            <person name="Wu L."/>
            <person name="Ma J."/>
        </authorList>
    </citation>
    <scope>NUCLEOTIDE SEQUENCE [LARGE SCALE GENOMIC DNA]</scope>
    <source>
        <strain evidence="3">CCUG 48216</strain>
    </source>
</reference>
<sequence length="166" mass="19307">MNYPNITTERLFMRELTLADAEAVFRHFSVSEVTRFMDIEVCKDVREAEEIIAFHIQDSGCRYGLFSKETKELIGTCGYHCWSTEDYQETKAEIGFDLAPGYWGKGLMQEALNPLIRIGFELMGLDYIEATTEVDNLQSQRLLQKLGFHQESELKEGLLYFTLRRR</sequence>
<dbReference type="RefSeq" id="WP_240268629.1">
    <property type="nucleotide sequence ID" value="NZ_JAKSXN010000014.1"/>
</dbReference>
<keyword evidence="3" id="KW-1185">Reference proteome</keyword>
<evidence type="ECO:0000313" key="3">
    <source>
        <dbReference type="Proteomes" id="UP001597211"/>
    </source>
</evidence>
<dbReference type="EC" id="2.3.-.-" evidence="2"/>
<dbReference type="InterPro" id="IPR016181">
    <property type="entry name" value="Acyl_CoA_acyltransferase"/>
</dbReference>
<evidence type="ECO:0000313" key="2">
    <source>
        <dbReference type="EMBL" id="MFD1181595.1"/>
    </source>
</evidence>
<keyword evidence="2" id="KW-0012">Acyltransferase</keyword>
<dbReference type="PROSITE" id="PS51186">
    <property type="entry name" value="GNAT"/>
    <property type="match status" value="1"/>
</dbReference>
<gene>
    <name evidence="2" type="ORF">ACFQ2Z_09510</name>
</gene>
<proteinExistence type="predicted"/>
<evidence type="ECO:0000259" key="1">
    <source>
        <dbReference type="PROSITE" id="PS51186"/>
    </source>
</evidence>
<dbReference type="InterPro" id="IPR000182">
    <property type="entry name" value="GNAT_dom"/>
</dbReference>
<dbReference type="Pfam" id="PF13302">
    <property type="entry name" value="Acetyltransf_3"/>
    <property type="match status" value="1"/>
</dbReference>
<dbReference type="Proteomes" id="UP001597211">
    <property type="component" value="Unassembled WGS sequence"/>
</dbReference>
<name>A0ABW3SCC6_9BACL</name>
<feature type="domain" description="N-acetyltransferase" evidence="1">
    <location>
        <begin position="11"/>
        <end position="166"/>
    </location>
</feature>
<dbReference type="Gene3D" id="3.40.630.30">
    <property type="match status" value="1"/>
</dbReference>
<dbReference type="InterPro" id="IPR051531">
    <property type="entry name" value="N-acetyltransferase"/>
</dbReference>
<accession>A0ABW3SCC6</accession>
<keyword evidence="2" id="KW-0808">Transferase</keyword>
<dbReference type="GO" id="GO:0016746">
    <property type="term" value="F:acyltransferase activity"/>
    <property type="evidence" value="ECO:0007669"/>
    <property type="project" value="UniProtKB-KW"/>
</dbReference>
<dbReference type="PANTHER" id="PTHR43792">
    <property type="entry name" value="GNAT FAMILY, PUTATIVE (AFU_ORTHOLOGUE AFUA_3G00765)-RELATED-RELATED"/>
    <property type="match status" value="1"/>
</dbReference>
<organism evidence="2 3">
    <name type="scientific">Paenibacillus timonensis</name>
    <dbReference type="NCBI Taxonomy" id="225915"/>
    <lineage>
        <taxon>Bacteria</taxon>
        <taxon>Bacillati</taxon>
        <taxon>Bacillota</taxon>
        <taxon>Bacilli</taxon>
        <taxon>Bacillales</taxon>
        <taxon>Paenibacillaceae</taxon>
        <taxon>Paenibacillus</taxon>
    </lineage>
</organism>
<dbReference type="EMBL" id="JBHTKZ010000014">
    <property type="protein sequence ID" value="MFD1181595.1"/>
    <property type="molecule type" value="Genomic_DNA"/>
</dbReference>